<organism evidence="2 3">
    <name type="scientific">Favolaschia claudopus</name>
    <dbReference type="NCBI Taxonomy" id="2862362"/>
    <lineage>
        <taxon>Eukaryota</taxon>
        <taxon>Fungi</taxon>
        <taxon>Dikarya</taxon>
        <taxon>Basidiomycota</taxon>
        <taxon>Agaricomycotina</taxon>
        <taxon>Agaricomycetes</taxon>
        <taxon>Agaricomycetidae</taxon>
        <taxon>Agaricales</taxon>
        <taxon>Marasmiineae</taxon>
        <taxon>Mycenaceae</taxon>
        <taxon>Favolaschia</taxon>
    </lineage>
</organism>
<sequence>MAQVFGKQCIAPMSTGPEFVQNSSINRLSKILRQAQIAETISLEGLEARSRWAALVLSLSRSLPAQARINFLPRPPSTLHRRILWAHWCNKKLSIRWDCEFKAGVVRIPFEMRTKTTDRPVTEEGVPPKTGCPHLCHRLIRLQPLVLRRAWPAHIARLPHVDLPYIHHRWQRVGRQQWHPQLPPTPPPPPPRPTRPIRRQKGILPSISPSIQSDRPPLPPPPPQPTAAPSLDARARASASKRAILPSRCTQCQVIERTTNKTRRSSRRRQNEAARVMKGSRGGRGTTSPALARSAGGRCGKDANGGDSRRVISVKYPRATSPWARAQRSLAVHIPLPNTSTSSRTTTAAAKVDSNIHQERCIPSQHARPTYEDHGVQGRSSPVNGAAARDGHIGR</sequence>
<evidence type="ECO:0000256" key="1">
    <source>
        <dbReference type="SAM" id="MobiDB-lite"/>
    </source>
</evidence>
<feature type="region of interest" description="Disordered" evidence="1">
    <location>
        <begin position="364"/>
        <end position="395"/>
    </location>
</feature>
<feature type="region of interest" description="Disordered" evidence="1">
    <location>
        <begin position="178"/>
        <end position="308"/>
    </location>
</feature>
<proteinExistence type="predicted"/>
<gene>
    <name evidence="2" type="ORF">R3P38DRAFT_3616742</name>
</gene>
<accession>A0AAW0A2W4</accession>
<dbReference type="EMBL" id="JAWWNJ010000089">
    <property type="protein sequence ID" value="KAK7000181.1"/>
    <property type="molecule type" value="Genomic_DNA"/>
</dbReference>
<feature type="compositionally biased region" description="Low complexity" evidence="1">
    <location>
        <begin position="227"/>
        <end position="243"/>
    </location>
</feature>
<protein>
    <submittedName>
        <fullName evidence="2">Uncharacterized protein</fullName>
    </submittedName>
</protein>
<evidence type="ECO:0000313" key="2">
    <source>
        <dbReference type="EMBL" id="KAK7000181.1"/>
    </source>
</evidence>
<comment type="caution">
    <text evidence="2">The sequence shown here is derived from an EMBL/GenBank/DDBJ whole genome shotgun (WGS) entry which is preliminary data.</text>
</comment>
<evidence type="ECO:0000313" key="3">
    <source>
        <dbReference type="Proteomes" id="UP001362999"/>
    </source>
</evidence>
<feature type="compositionally biased region" description="Pro residues" evidence="1">
    <location>
        <begin position="216"/>
        <end position="226"/>
    </location>
</feature>
<dbReference type="Proteomes" id="UP001362999">
    <property type="component" value="Unassembled WGS sequence"/>
</dbReference>
<keyword evidence="3" id="KW-1185">Reference proteome</keyword>
<name>A0AAW0A2W4_9AGAR</name>
<feature type="compositionally biased region" description="Pro residues" evidence="1">
    <location>
        <begin position="181"/>
        <end position="194"/>
    </location>
</feature>
<reference evidence="2 3" key="1">
    <citation type="journal article" date="2024" name="J Genomics">
        <title>Draft genome sequencing and assembly of Favolaschia claudopus CIRM-BRFM 2984 isolated from oak limbs.</title>
        <authorList>
            <person name="Navarro D."/>
            <person name="Drula E."/>
            <person name="Chaduli D."/>
            <person name="Cazenave R."/>
            <person name="Ahrendt S."/>
            <person name="Wang J."/>
            <person name="Lipzen A."/>
            <person name="Daum C."/>
            <person name="Barry K."/>
            <person name="Grigoriev I.V."/>
            <person name="Favel A."/>
            <person name="Rosso M.N."/>
            <person name="Martin F."/>
        </authorList>
    </citation>
    <scope>NUCLEOTIDE SEQUENCE [LARGE SCALE GENOMIC DNA]</scope>
    <source>
        <strain evidence="2 3">CIRM-BRFM 2984</strain>
    </source>
</reference>
<dbReference type="AlphaFoldDB" id="A0AAW0A2W4"/>